<dbReference type="AlphaFoldDB" id="A0A0D1XVI2"/>
<evidence type="ECO:0000313" key="4">
    <source>
        <dbReference type="EMBL" id="SDJ61368.1"/>
    </source>
</evidence>
<dbReference type="Proteomes" id="UP000182836">
    <property type="component" value="Unassembled WGS sequence"/>
</dbReference>
<feature type="domain" description="Amidase" evidence="2">
    <location>
        <begin position="22"/>
        <end position="430"/>
    </location>
</feature>
<dbReference type="PATRIC" id="fig|47500.8.peg.3864"/>
<dbReference type="InterPro" id="IPR036928">
    <property type="entry name" value="AS_sf"/>
</dbReference>
<comment type="similarity">
    <text evidence="1">Belongs to the amidase family.</text>
</comment>
<dbReference type="STRING" id="47500.AF333_17320"/>
<gene>
    <name evidence="3" type="ORF">AF333_17320</name>
    <name evidence="4" type="ORF">SAMN04487909_12247</name>
</gene>
<dbReference type="OrthoDB" id="9811471at2"/>
<dbReference type="Pfam" id="PF01425">
    <property type="entry name" value="Amidase"/>
    <property type="match status" value="1"/>
</dbReference>
<evidence type="ECO:0000256" key="1">
    <source>
        <dbReference type="ARBA" id="ARBA00009199"/>
    </source>
</evidence>
<dbReference type="GO" id="GO:0016740">
    <property type="term" value="F:transferase activity"/>
    <property type="evidence" value="ECO:0007669"/>
    <property type="project" value="UniProtKB-KW"/>
</dbReference>
<sequence length="462" mass="51065">MEKMTITNILKGYRCKDFSPVEITEYFLKRIEKLKDLNAYITVCEDKALKQARIAEQKLIVGEEIGRLEGIPISYKDLIYTKDICTTNGSLIDKNFVPCTNAKVVSRLQAEGAINLGKVNLHEYAFGITSNNPFYGSVRNPWNHEYTSGGSSGGSGAAVSANLCTASIGTDTGGSIRIPASSCGVVGLKPTFGYVDGTGVTNLSWSLDHIGPLTRNMDDLSIMMEALTGKCYQNNCIEDVRGLRAGVPRNYFNEQIDKEILDLYNKALQALESMGAILIETDIPFNLNDLQLIFTLAIAEAGYIHNKNMELHIDKYGDDVRTVLEISQSISSLTYIQALKKKNQIKKEFDQLFSMIDILATPTLPTTPKKIGVEEVIIEGITENIFNCMIRYTSVFNLTGNPALSIPCGFTSESLPVGLQFVAGAYREDILFRVGYAYEQSQLAEFYAKRGKLYNQPLSSTT</sequence>
<accession>A0A0D1XVI2</accession>
<proteinExistence type="inferred from homology"/>
<dbReference type="EMBL" id="FNED01000022">
    <property type="protein sequence ID" value="SDJ61368.1"/>
    <property type="molecule type" value="Genomic_DNA"/>
</dbReference>
<dbReference type="InterPro" id="IPR000120">
    <property type="entry name" value="Amidase"/>
</dbReference>
<dbReference type="PROSITE" id="PS00571">
    <property type="entry name" value="AMIDASES"/>
    <property type="match status" value="1"/>
</dbReference>
<dbReference type="InterPro" id="IPR020556">
    <property type="entry name" value="Amidase_CS"/>
</dbReference>
<dbReference type="Proteomes" id="UP000037269">
    <property type="component" value="Unassembled WGS sequence"/>
</dbReference>
<evidence type="ECO:0000313" key="3">
    <source>
        <dbReference type="EMBL" id="KON96976.1"/>
    </source>
</evidence>
<dbReference type="GeneID" id="42306928"/>
<name>A0A0D1XVI2_ANEMI</name>
<evidence type="ECO:0000259" key="2">
    <source>
        <dbReference type="Pfam" id="PF01425"/>
    </source>
</evidence>
<keyword evidence="5" id="KW-1185">Reference proteome</keyword>
<protein>
    <submittedName>
        <fullName evidence="3">Amidase</fullName>
    </submittedName>
    <submittedName>
        <fullName evidence="4">Aspartyl-tRNA(Asn)/glutamyl-tRNA(Gln) amidotransferase subunit A</fullName>
    </submittedName>
</protein>
<reference evidence="3 5" key="1">
    <citation type="submission" date="2015-07" db="EMBL/GenBank/DDBJ databases">
        <title>Fjat-14205 dsm 2895.</title>
        <authorList>
            <person name="Liu B."/>
            <person name="Wang J."/>
            <person name="Zhu Y."/>
            <person name="Liu G."/>
            <person name="Chen Q."/>
            <person name="Chen Z."/>
            <person name="Lan J."/>
            <person name="Che J."/>
            <person name="Ge C."/>
            <person name="Shi H."/>
            <person name="Pan Z."/>
            <person name="Liu X."/>
        </authorList>
    </citation>
    <scope>NUCLEOTIDE SEQUENCE [LARGE SCALE GENOMIC DNA]</scope>
    <source>
        <strain evidence="3 5">DSM 2895</strain>
    </source>
</reference>
<dbReference type="EMBL" id="LGUG01000004">
    <property type="protein sequence ID" value="KON96976.1"/>
    <property type="molecule type" value="Genomic_DNA"/>
</dbReference>
<dbReference type="PANTHER" id="PTHR11895">
    <property type="entry name" value="TRANSAMIDASE"/>
    <property type="match status" value="1"/>
</dbReference>
<evidence type="ECO:0000313" key="6">
    <source>
        <dbReference type="Proteomes" id="UP000182836"/>
    </source>
</evidence>
<dbReference type="RefSeq" id="WP_043064606.1">
    <property type="nucleotide sequence ID" value="NZ_BJOA01000129.1"/>
</dbReference>
<evidence type="ECO:0000313" key="5">
    <source>
        <dbReference type="Proteomes" id="UP000037269"/>
    </source>
</evidence>
<dbReference type="InterPro" id="IPR023631">
    <property type="entry name" value="Amidase_dom"/>
</dbReference>
<dbReference type="PANTHER" id="PTHR11895:SF7">
    <property type="entry name" value="GLUTAMYL-TRNA(GLN) AMIDOTRANSFERASE SUBUNIT A, MITOCHONDRIAL"/>
    <property type="match status" value="1"/>
</dbReference>
<organism evidence="3 5">
    <name type="scientific">Aneurinibacillus migulanus</name>
    <name type="common">Bacillus migulanus</name>
    <dbReference type="NCBI Taxonomy" id="47500"/>
    <lineage>
        <taxon>Bacteria</taxon>
        <taxon>Bacillati</taxon>
        <taxon>Bacillota</taxon>
        <taxon>Bacilli</taxon>
        <taxon>Bacillales</taxon>
        <taxon>Paenibacillaceae</taxon>
        <taxon>Aneurinibacillus group</taxon>
        <taxon>Aneurinibacillus</taxon>
    </lineage>
</organism>
<keyword evidence="4" id="KW-0808">Transferase</keyword>
<dbReference type="Gene3D" id="3.90.1300.10">
    <property type="entry name" value="Amidase signature (AS) domain"/>
    <property type="match status" value="1"/>
</dbReference>
<reference evidence="4 6" key="2">
    <citation type="submission" date="2016-10" db="EMBL/GenBank/DDBJ databases">
        <authorList>
            <person name="de Groot N.N."/>
        </authorList>
    </citation>
    <scope>NUCLEOTIDE SEQUENCE [LARGE SCALE GENOMIC DNA]</scope>
    <source>
        <strain evidence="4 6">DSM 2895</strain>
    </source>
</reference>
<dbReference type="SUPFAM" id="SSF75304">
    <property type="entry name" value="Amidase signature (AS) enzymes"/>
    <property type="match status" value="1"/>
</dbReference>